<feature type="region of interest" description="Disordered" evidence="1">
    <location>
        <begin position="1"/>
        <end position="23"/>
    </location>
</feature>
<evidence type="ECO:0000256" key="1">
    <source>
        <dbReference type="SAM" id="MobiDB-lite"/>
    </source>
</evidence>
<protein>
    <submittedName>
        <fullName evidence="3">Uncharacterized protein</fullName>
    </submittedName>
</protein>
<reference evidence="3" key="1">
    <citation type="submission" date="2025-08" db="UniProtKB">
        <authorList>
            <consortium name="RefSeq"/>
        </authorList>
    </citation>
    <scope>IDENTIFICATION</scope>
    <source>
        <tissue evidence="3">Meat</tissue>
    </source>
</reference>
<name>A0A341D115_NEOAA</name>
<gene>
    <name evidence="3" type="primary">LOC112412857</name>
</gene>
<evidence type="ECO:0000313" key="3">
    <source>
        <dbReference type="RefSeq" id="XP_024620375.1"/>
    </source>
</evidence>
<dbReference type="GeneID" id="112412857"/>
<organism evidence="2 3">
    <name type="scientific">Neophocaena asiaeorientalis asiaeorientalis</name>
    <name type="common">Yangtze finless porpoise</name>
    <name type="synonym">Neophocaena phocaenoides subsp. asiaeorientalis</name>
    <dbReference type="NCBI Taxonomy" id="1706337"/>
    <lineage>
        <taxon>Eukaryota</taxon>
        <taxon>Metazoa</taxon>
        <taxon>Chordata</taxon>
        <taxon>Craniata</taxon>
        <taxon>Vertebrata</taxon>
        <taxon>Euteleostomi</taxon>
        <taxon>Mammalia</taxon>
        <taxon>Eutheria</taxon>
        <taxon>Laurasiatheria</taxon>
        <taxon>Artiodactyla</taxon>
        <taxon>Whippomorpha</taxon>
        <taxon>Cetacea</taxon>
        <taxon>Odontoceti</taxon>
        <taxon>Phocoenidae</taxon>
        <taxon>Neophocaena</taxon>
    </lineage>
</organism>
<evidence type="ECO:0000313" key="2">
    <source>
        <dbReference type="Proteomes" id="UP000252040"/>
    </source>
</evidence>
<accession>A0A341D115</accession>
<dbReference type="RefSeq" id="XP_024620375.1">
    <property type="nucleotide sequence ID" value="XM_024764607.1"/>
</dbReference>
<dbReference type="InParanoid" id="A0A341D115"/>
<sequence length="82" mass="8612">MYTASSSEVTLSTVSRRSAPASSMRYLAPAHSRVSSLYHAVSMGGCGTSHWNVADAFSGTSRSCSRFLKGTLGSAEKELSCS</sequence>
<proteinExistence type="predicted"/>
<dbReference type="Proteomes" id="UP000252040">
    <property type="component" value="Unplaced"/>
</dbReference>
<dbReference type="KEGG" id="nasi:112412857"/>
<feature type="compositionally biased region" description="Polar residues" evidence="1">
    <location>
        <begin position="1"/>
        <end position="16"/>
    </location>
</feature>
<keyword evidence="2" id="KW-1185">Reference proteome</keyword>
<dbReference type="AlphaFoldDB" id="A0A341D115"/>